<dbReference type="Proteomes" id="UP000276888">
    <property type="component" value="Chromosome"/>
</dbReference>
<proteinExistence type="predicted"/>
<dbReference type="RefSeq" id="WP_127095376.1">
    <property type="nucleotide sequence ID" value="NZ_CP031423.1"/>
</dbReference>
<evidence type="ECO:0000313" key="3">
    <source>
        <dbReference type="EMBL" id="AZS36707.1"/>
    </source>
</evidence>
<organism evidence="3 4">
    <name type="scientific">Microbacterium lemovicicum</name>
    <dbReference type="NCBI Taxonomy" id="1072463"/>
    <lineage>
        <taxon>Bacteria</taxon>
        <taxon>Bacillati</taxon>
        <taxon>Actinomycetota</taxon>
        <taxon>Actinomycetes</taxon>
        <taxon>Micrococcales</taxon>
        <taxon>Microbacteriaceae</taxon>
        <taxon>Microbacterium</taxon>
    </lineage>
</organism>
<dbReference type="OrthoDB" id="5147087at2"/>
<dbReference type="KEGG" id="mlv:CVS47_01315"/>
<evidence type="ECO:0000313" key="4">
    <source>
        <dbReference type="Proteomes" id="UP000276888"/>
    </source>
</evidence>
<evidence type="ECO:0000256" key="1">
    <source>
        <dbReference type="SAM" id="MobiDB-lite"/>
    </source>
</evidence>
<keyword evidence="4" id="KW-1185">Reference proteome</keyword>
<feature type="region of interest" description="Disordered" evidence="1">
    <location>
        <begin position="1"/>
        <end position="23"/>
    </location>
</feature>
<evidence type="ECO:0000256" key="2">
    <source>
        <dbReference type="SAM" id="Phobius"/>
    </source>
</evidence>
<name>A0A3Q9IY91_9MICO</name>
<accession>A0A3Q9IY91</accession>
<keyword evidence="2" id="KW-0812">Transmembrane</keyword>
<reference evidence="3 4" key="1">
    <citation type="submission" date="2018-08" db="EMBL/GenBank/DDBJ databases">
        <title>Microbacterium lemovicicum sp. nov., a bacterium isolated from a natural uranium-rich soil.</title>
        <authorList>
            <person name="ORTET P."/>
        </authorList>
    </citation>
    <scope>NUCLEOTIDE SEQUENCE [LARGE SCALE GENOMIC DNA]</scope>
    <source>
        <strain evidence="3 4">Viu22</strain>
    </source>
</reference>
<sequence length="203" mass="21912">MSAVPTSDRREDAQTDAALPPSPDRTGRRLALIAAAIVVFVVVVIALAGGFADVPDARQPTYGLGDTYDNGLYRIEFEALEVTDRDPASGTVREGSMVVLRARLTYTGDEPARRAFGWLSPLDLRLDQGSGSTVSVRDGSVDPPVQPGLPVDVYYVWNLADDETPPDAAEVRIGIYERYLDPTNPIEDATTGRVLAGIVQERP</sequence>
<feature type="transmembrane region" description="Helical" evidence="2">
    <location>
        <begin position="30"/>
        <end position="52"/>
    </location>
</feature>
<evidence type="ECO:0008006" key="5">
    <source>
        <dbReference type="Google" id="ProtNLM"/>
    </source>
</evidence>
<keyword evidence="2" id="KW-0472">Membrane</keyword>
<dbReference type="AlphaFoldDB" id="A0A3Q9IY91"/>
<gene>
    <name evidence="3" type="ORF">CVS47_01315</name>
</gene>
<protein>
    <recommendedName>
        <fullName evidence="5">DUF4352 domain-containing protein</fullName>
    </recommendedName>
</protein>
<dbReference type="EMBL" id="CP031423">
    <property type="protein sequence ID" value="AZS36707.1"/>
    <property type="molecule type" value="Genomic_DNA"/>
</dbReference>
<keyword evidence="2" id="KW-1133">Transmembrane helix</keyword>